<feature type="domain" description="IFT140 second beta-propeller" evidence="10">
    <location>
        <begin position="425"/>
        <end position="761"/>
    </location>
</feature>
<evidence type="ECO:0000259" key="9">
    <source>
        <dbReference type="Pfam" id="PF23383"/>
    </source>
</evidence>
<dbReference type="SUPFAM" id="SSF48452">
    <property type="entry name" value="TPR-like"/>
    <property type="match status" value="1"/>
</dbReference>
<dbReference type="GO" id="GO:0030991">
    <property type="term" value="C:intraciliary transport particle A"/>
    <property type="evidence" value="ECO:0007669"/>
    <property type="project" value="TreeGrafter"/>
</dbReference>
<feature type="compositionally biased region" description="Basic and acidic residues" evidence="8">
    <location>
        <begin position="1465"/>
        <end position="1475"/>
    </location>
</feature>
<evidence type="ECO:0000256" key="6">
    <source>
        <dbReference type="ARBA" id="ARBA00023273"/>
    </source>
</evidence>
<dbReference type="Gene3D" id="2.130.10.10">
    <property type="entry name" value="YVTN repeat-like/Quinoprotein amine dehydrogenase"/>
    <property type="match status" value="2"/>
</dbReference>
<dbReference type="InterPro" id="IPR056156">
    <property type="entry name" value="TPR_IF140_C"/>
</dbReference>
<accession>A0A0K2T6E9</accession>
<comment type="subcellular location">
    <subcellularLocation>
        <location evidence="1">Cell projection</location>
        <location evidence="1">Cilium</location>
    </subcellularLocation>
</comment>
<dbReference type="PANTHER" id="PTHR15722">
    <property type="entry name" value="IFT140/172-RELATED"/>
    <property type="match status" value="1"/>
</dbReference>
<dbReference type="PANTHER" id="PTHR15722:SF7">
    <property type="entry name" value="INTRAFLAGELLAR TRANSPORT PROTEIN 140 HOMOLOG"/>
    <property type="match status" value="1"/>
</dbReference>
<evidence type="ECO:0000256" key="5">
    <source>
        <dbReference type="ARBA" id="ARBA00023069"/>
    </source>
</evidence>
<evidence type="ECO:0000256" key="7">
    <source>
        <dbReference type="PROSITE-ProRule" id="PRU00221"/>
    </source>
</evidence>
<protein>
    <submittedName>
        <fullName evidence="13">Intraflagellar transport 140 homolog [Xenopus (Silurana) tropicalis]</fullName>
    </submittedName>
</protein>
<keyword evidence="2 7" id="KW-0853">WD repeat</keyword>
<dbReference type="OrthoDB" id="10258787at2759"/>
<dbReference type="SUPFAM" id="SSF50969">
    <property type="entry name" value="YVTN repeat-like/Quinoprotein amine dehydrogenase"/>
    <property type="match status" value="1"/>
</dbReference>
<keyword evidence="4" id="KW-0802">TPR repeat</keyword>
<evidence type="ECO:0000313" key="13">
    <source>
        <dbReference type="EMBL" id="CDW21355.1"/>
    </source>
</evidence>
<dbReference type="InterPro" id="IPR015943">
    <property type="entry name" value="WD40/YVTN_repeat-like_dom_sf"/>
</dbReference>
<feature type="non-terminal residue" evidence="13">
    <location>
        <position position="1"/>
    </location>
</feature>
<dbReference type="InterPro" id="IPR056154">
    <property type="entry name" value="Beta-prop_IFT140_1st"/>
</dbReference>
<feature type="domain" description="IF140 C-terminal TPR" evidence="11">
    <location>
        <begin position="1302"/>
        <end position="1424"/>
    </location>
</feature>
<dbReference type="FunFam" id="1.25.40.470:FF:000015">
    <property type="entry name" value="Intraflagellar transport particle protein 140"/>
    <property type="match status" value="1"/>
</dbReference>
<dbReference type="InterPro" id="IPR036322">
    <property type="entry name" value="WD40_repeat_dom_sf"/>
</dbReference>
<name>A0A0K2T6E9_LEPSM</name>
<dbReference type="Pfam" id="PF24762">
    <property type="entry name" value="TPR_IF140-IFT172"/>
    <property type="match status" value="1"/>
</dbReference>
<dbReference type="InterPro" id="IPR001680">
    <property type="entry name" value="WD40_rpt"/>
</dbReference>
<keyword evidence="6" id="KW-0966">Cell projection</keyword>
<dbReference type="Pfam" id="PF24760">
    <property type="entry name" value="TPR_IF140_C"/>
    <property type="match status" value="1"/>
</dbReference>
<evidence type="ECO:0000259" key="10">
    <source>
        <dbReference type="Pfam" id="PF23385"/>
    </source>
</evidence>
<reference evidence="13" key="1">
    <citation type="submission" date="2014-05" db="EMBL/GenBank/DDBJ databases">
        <authorList>
            <person name="Chronopoulou M."/>
        </authorList>
    </citation>
    <scope>NUCLEOTIDE SEQUENCE</scope>
    <source>
        <tissue evidence="13">Whole organism</tissue>
    </source>
</reference>
<sequence length="1475" mass="166634">KSHHIMSLFFASEISENNPTSTTVHVALEWHPKWRILAVGAYSEDKGGYVSLLVDDDKRKRSLSAETRDETNTEGIISSHPTAQVTSMAWHPDKRLLAVGWDNGDVSFNEVRDLDHHRDGIRALVWSSSGTRLICSDENGSVVGWEKCSSSDKWILVFHHELKDPLTGGLMFREDGPGESMAKAAVAGDAKALELFTDNSWKVSGENLNAYAGSQNGIVYYLNENGGCMEVLQAEGPVRTLLRQGDILLVITESMVVGQFRMEMDGSLDQINKVKMSTTKSKDGQNKVKWVGRGVLAISSGSEASSGIRIWNLKTDDNFFLSIGNGDSYITTMCFDPLKNILGAGTASGEIHMWTYEKFPDEAEWRILPKVNLGSNTTKDISFAPSLYQRHSSIHSNGADAVLAVNSIRRVFLLKERILVAHYFQGVSALQSGPSDATLTFHDNEGVNMDVNAGSTFQIRGLWLSEKNLILWGADKVLTYEVQKDIGHLLKVGEFSCSNIMHLVSYEKSIYCLERDKIHVRSFQGTIKQALPFNEYEGTGMSLSITRGDILVSGTTGGVIKIWDLSKRDAKPHVHPIHFKDLVKDFGYIHEAKVNSTGTYLSVSYYKKACEEIEEEILDSRLYLIELENTSVRYFNIASGRNDMDDGSSVPPNSAEGHADTRRRNSSHTLLSPLVGRKIISHEWDLHEPHLLICLCSNQHSNNNNLINLRNRGSIKNLGGDLLLSLFVHDDFGVVVHDVTSYNSNPVKLIGVSIPFIVLIKDNYSAEQDSAMTVERFVMKDFLGLEDSDKPTRDAVVRFSFYLSIGNMDEAFKSIKSVKNPHVWGNMARMCVKTQRLDVAVICLGNMGHAYGARAVKRIIESNENLDVKTATLAVHLGMLEEAEALYIRSGNYNFLNKLYQDSGQWQKAVRLAEEKDRMHLRSTYYNYAKHLESRGDIAGAIQNYEKSGTHRFEVPRLLFEDWTVLENYVIKSNDKALKRWWAQYMESTGEMEIALQYYDLADDYLSLVRVYCYCEDLEKASEIANKSGDRAACYHLARQYENIDDVEKAVNFFAKAQAYSNAIRICKERGFMDRLWNLALLAPPNEKLEAARTFENADKPSYDKAVILYEKAGYLGKALDLAIETNQHNVLQYISSNLDESADPELLKRTANFFLQHEQFEKAVDLFAASGQRREALVLCSDYNIKITDDLEQKLTDKLEEKESNNNERISILNHLAEVCYQQGNYHLATKKWTQAGNRLQAMKALLKSGDTEKIIFFANVSREKDIYILAGNYLQTLDWRNDPEIMRNIISFYTKSKAYDNLSWFYSACSEVEIDEYQNYEKALGALNESLKCLDKSNESFNYEERLRELKRVIGLVTKFVEIQRLYESGQTGEALAACKELTKTPDINTAVRSGDIYGFMIEHYSKNRNYKTASTLIDELKNAIPQVNLRYFINVESLRTIDSALGTDYDSSSIQEKNPSSLEKEEGNAFQF</sequence>
<dbReference type="Gene3D" id="1.25.40.470">
    <property type="match status" value="2"/>
</dbReference>
<keyword evidence="5" id="KW-0969">Cilium</keyword>
<dbReference type="SMART" id="SM00320">
    <property type="entry name" value="WD40"/>
    <property type="match status" value="5"/>
</dbReference>
<feature type="domain" description="IFT140 first beta-propeller" evidence="9">
    <location>
        <begin position="9"/>
        <end position="416"/>
    </location>
</feature>
<dbReference type="InterPro" id="IPR011044">
    <property type="entry name" value="Quino_amine_DH_bsu"/>
</dbReference>
<dbReference type="InterPro" id="IPR011990">
    <property type="entry name" value="TPR-like_helical_dom_sf"/>
</dbReference>
<evidence type="ECO:0000256" key="4">
    <source>
        <dbReference type="ARBA" id="ARBA00022803"/>
    </source>
</evidence>
<evidence type="ECO:0000259" key="11">
    <source>
        <dbReference type="Pfam" id="PF24760"/>
    </source>
</evidence>
<dbReference type="GO" id="GO:0005930">
    <property type="term" value="C:axoneme"/>
    <property type="evidence" value="ECO:0007669"/>
    <property type="project" value="TreeGrafter"/>
</dbReference>
<keyword evidence="13" id="KW-0282">Flagellum</keyword>
<evidence type="ECO:0000256" key="8">
    <source>
        <dbReference type="SAM" id="MobiDB-lite"/>
    </source>
</evidence>
<keyword evidence="3" id="KW-0677">Repeat</keyword>
<organism evidence="13">
    <name type="scientific">Lepeophtheirus salmonis</name>
    <name type="common">Salmon louse</name>
    <name type="synonym">Caligus salmonis</name>
    <dbReference type="NCBI Taxonomy" id="72036"/>
    <lineage>
        <taxon>Eukaryota</taxon>
        <taxon>Metazoa</taxon>
        <taxon>Ecdysozoa</taxon>
        <taxon>Arthropoda</taxon>
        <taxon>Crustacea</taxon>
        <taxon>Multicrustacea</taxon>
        <taxon>Hexanauplia</taxon>
        <taxon>Copepoda</taxon>
        <taxon>Siphonostomatoida</taxon>
        <taxon>Caligidae</taxon>
        <taxon>Lepeophtheirus</taxon>
    </lineage>
</organism>
<evidence type="ECO:0000259" key="12">
    <source>
        <dbReference type="Pfam" id="PF24762"/>
    </source>
</evidence>
<dbReference type="InterPro" id="IPR056155">
    <property type="entry name" value="Beta-prop_IFT140_2nd"/>
</dbReference>
<evidence type="ECO:0000256" key="3">
    <source>
        <dbReference type="ARBA" id="ARBA00022737"/>
    </source>
</evidence>
<feature type="domain" description="IF140/IFT172/WDR19 TPR" evidence="12">
    <location>
        <begin position="806"/>
        <end position="1294"/>
    </location>
</feature>
<dbReference type="EMBL" id="HACA01003994">
    <property type="protein sequence ID" value="CDW21355.1"/>
    <property type="molecule type" value="Transcribed_RNA"/>
</dbReference>
<feature type="region of interest" description="Disordered" evidence="8">
    <location>
        <begin position="644"/>
        <end position="665"/>
    </location>
</feature>
<feature type="region of interest" description="Disordered" evidence="8">
    <location>
        <begin position="1452"/>
        <end position="1475"/>
    </location>
</feature>
<gene>
    <name evidence="13" type="primary">ift140</name>
</gene>
<evidence type="ECO:0000256" key="1">
    <source>
        <dbReference type="ARBA" id="ARBA00004138"/>
    </source>
</evidence>
<feature type="repeat" description="WD" evidence="7">
    <location>
        <begin position="114"/>
        <end position="146"/>
    </location>
</feature>
<dbReference type="GO" id="GO:0036064">
    <property type="term" value="C:ciliary basal body"/>
    <property type="evidence" value="ECO:0007669"/>
    <property type="project" value="TreeGrafter"/>
</dbReference>
<dbReference type="PROSITE" id="PS50082">
    <property type="entry name" value="WD_REPEATS_2"/>
    <property type="match status" value="1"/>
</dbReference>
<dbReference type="Pfam" id="PF23383">
    <property type="entry name" value="Beta-prop_IFT140_1st"/>
    <property type="match status" value="1"/>
</dbReference>
<dbReference type="SUPFAM" id="SSF50978">
    <property type="entry name" value="WD40 repeat-like"/>
    <property type="match status" value="1"/>
</dbReference>
<dbReference type="GO" id="GO:0035721">
    <property type="term" value="P:intraciliary retrograde transport"/>
    <property type="evidence" value="ECO:0007669"/>
    <property type="project" value="TreeGrafter"/>
</dbReference>
<evidence type="ECO:0000256" key="2">
    <source>
        <dbReference type="ARBA" id="ARBA00022574"/>
    </source>
</evidence>
<proteinExistence type="predicted"/>
<dbReference type="Pfam" id="PF23385">
    <property type="entry name" value="Beta-prop_IFT140_2nd"/>
    <property type="match status" value="1"/>
</dbReference>
<dbReference type="InterPro" id="IPR056168">
    <property type="entry name" value="TPR_IF140/IFT172/WDR19"/>
</dbReference>
<feature type="compositionally biased region" description="Polar residues" evidence="8">
    <location>
        <begin position="1452"/>
        <end position="1464"/>
    </location>
</feature>
<dbReference type="FunFam" id="1.25.40.470:FF:000028">
    <property type="entry name" value="Intraflagellar transport protein 140-like protein"/>
    <property type="match status" value="1"/>
</dbReference>